<evidence type="ECO:0000259" key="1">
    <source>
        <dbReference type="Pfam" id="PF02875"/>
    </source>
</evidence>
<dbReference type="InterPro" id="IPR004101">
    <property type="entry name" value="Mur_ligase_C"/>
</dbReference>
<sequence>MNAVAALAFAKREGVLPSVAKEALAKIPGIPGRMEYVNPPARVKKDFRVLVDYAFLPQTLIKVYAQARSESSGLVCVLGTAGGGRDKWKRPLLGDIASEFCRKVFITNEDPYDDDPVELMGEVAGDHKFEIILDRRQAIRLALEAIGPGETLVITGKGAEPWIMGPDGSKIPWDDRRVVREEWEKIK</sequence>
<organism evidence="2">
    <name type="scientific">uncultured Parcubacteria bacterium Rifle_16ft_4_minimus_37658</name>
    <dbReference type="NCBI Taxonomy" id="1665141"/>
    <lineage>
        <taxon>Bacteria</taxon>
        <taxon>Candidatus Parcubacteria</taxon>
        <taxon>environmental samples</taxon>
    </lineage>
</organism>
<accession>A0A0H4T7V3</accession>
<dbReference type="AlphaFoldDB" id="A0A0H4T7V3"/>
<feature type="domain" description="Mur ligase C-terminal" evidence="1">
    <location>
        <begin position="32"/>
        <end position="158"/>
    </location>
</feature>
<proteinExistence type="predicted"/>
<dbReference type="Gene3D" id="3.90.190.20">
    <property type="entry name" value="Mur ligase, C-terminal domain"/>
    <property type="match status" value="1"/>
</dbReference>
<evidence type="ECO:0000313" key="2">
    <source>
        <dbReference type="EMBL" id="AKQ02557.1"/>
    </source>
</evidence>
<protein>
    <submittedName>
        <fullName evidence="2">UDP-N-acetylmuramoylalanyl-D-glutamate--2, 6-diaminopimelate ligase, UDP-N-acetylmuramoyl-L-alanyl-D-glutamate--2, 6-diaminopimelate ligase</fullName>
        <ecNumber evidence="2">6.3.2.13</ecNumber>
    </submittedName>
</protein>
<dbReference type="PANTHER" id="PTHR23135:SF4">
    <property type="entry name" value="UDP-N-ACETYLMURAMOYL-L-ALANYL-D-GLUTAMATE--2,6-DIAMINOPIMELATE LIGASE MURE HOMOLOG, CHLOROPLASTIC"/>
    <property type="match status" value="1"/>
</dbReference>
<dbReference type="EC" id="6.3.2.13" evidence="2"/>
<dbReference type="InterPro" id="IPR036615">
    <property type="entry name" value="Mur_ligase_C_dom_sf"/>
</dbReference>
<keyword evidence="2" id="KW-0436">Ligase</keyword>
<dbReference type="PANTHER" id="PTHR23135">
    <property type="entry name" value="MUR LIGASE FAMILY MEMBER"/>
    <property type="match status" value="1"/>
</dbReference>
<dbReference type="GO" id="GO:0008765">
    <property type="term" value="F:UDP-N-acetylmuramoylalanyl-D-glutamate-2,6-diaminopimelate ligase activity"/>
    <property type="evidence" value="ECO:0007669"/>
    <property type="project" value="UniProtKB-EC"/>
</dbReference>
<reference evidence="2" key="1">
    <citation type="journal article" date="2015" name="ISME J.">
        <title>Aquifer environment selects for microbial species cohorts in sediment and groundwater.</title>
        <authorList>
            <person name="Hug L.A."/>
            <person name="Thomas B.C."/>
            <person name="Brown C.T."/>
            <person name="Frischkorn K.R."/>
            <person name="Williams K.H."/>
            <person name="Tringe S.G."/>
            <person name="Banfield J.F."/>
        </authorList>
    </citation>
    <scope>NUCLEOTIDE SEQUENCE</scope>
</reference>
<dbReference type="EMBL" id="KT007001">
    <property type="protein sequence ID" value="AKQ02557.1"/>
    <property type="molecule type" value="Genomic_DNA"/>
</dbReference>
<name>A0A0H4T7V3_9BACT</name>
<dbReference type="Pfam" id="PF02875">
    <property type="entry name" value="Mur_ligase_C"/>
    <property type="match status" value="1"/>
</dbReference>
<dbReference type="SUPFAM" id="SSF53244">
    <property type="entry name" value="MurD-like peptide ligases, peptide-binding domain"/>
    <property type="match status" value="1"/>
</dbReference>